<organism evidence="2 3">
    <name type="scientific">Laodelphax striatellus</name>
    <name type="common">Small brown planthopper</name>
    <name type="synonym">Delphax striatella</name>
    <dbReference type="NCBI Taxonomy" id="195883"/>
    <lineage>
        <taxon>Eukaryota</taxon>
        <taxon>Metazoa</taxon>
        <taxon>Ecdysozoa</taxon>
        <taxon>Arthropoda</taxon>
        <taxon>Hexapoda</taxon>
        <taxon>Insecta</taxon>
        <taxon>Pterygota</taxon>
        <taxon>Neoptera</taxon>
        <taxon>Paraneoptera</taxon>
        <taxon>Hemiptera</taxon>
        <taxon>Auchenorrhyncha</taxon>
        <taxon>Fulgoroidea</taxon>
        <taxon>Delphacidae</taxon>
        <taxon>Criomorphinae</taxon>
        <taxon>Laodelphax</taxon>
    </lineage>
</organism>
<feature type="compositionally biased region" description="Basic and acidic residues" evidence="1">
    <location>
        <begin position="141"/>
        <end position="165"/>
    </location>
</feature>
<dbReference type="InParanoid" id="A0A482X861"/>
<evidence type="ECO:0000256" key="1">
    <source>
        <dbReference type="SAM" id="MobiDB-lite"/>
    </source>
</evidence>
<gene>
    <name evidence="2" type="ORF">LSTR_LSTR016274</name>
</gene>
<comment type="caution">
    <text evidence="2">The sequence shown here is derived from an EMBL/GenBank/DDBJ whole genome shotgun (WGS) entry which is preliminary data.</text>
</comment>
<feature type="compositionally biased region" description="Pro residues" evidence="1">
    <location>
        <begin position="125"/>
        <end position="140"/>
    </location>
</feature>
<feature type="compositionally biased region" description="Basic and acidic residues" evidence="1">
    <location>
        <begin position="1"/>
        <end position="10"/>
    </location>
</feature>
<feature type="compositionally biased region" description="Low complexity" evidence="1">
    <location>
        <begin position="166"/>
        <end position="179"/>
    </location>
</feature>
<protein>
    <submittedName>
        <fullName evidence="2">Uncharacterized protein</fullName>
    </submittedName>
</protein>
<dbReference type="EMBL" id="QKKF02015755">
    <property type="protein sequence ID" value="RZF41984.1"/>
    <property type="molecule type" value="Genomic_DNA"/>
</dbReference>
<dbReference type="AlphaFoldDB" id="A0A482X861"/>
<evidence type="ECO:0000313" key="2">
    <source>
        <dbReference type="EMBL" id="RZF41984.1"/>
    </source>
</evidence>
<name>A0A482X861_LAOST</name>
<feature type="region of interest" description="Disordered" evidence="1">
    <location>
        <begin position="1"/>
        <end position="51"/>
    </location>
</feature>
<accession>A0A482X861</accession>
<reference evidence="2 3" key="1">
    <citation type="journal article" date="2017" name="Gigascience">
        <title>Genome sequence of the small brown planthopper, Laodelphax striatellus.</title>
        <authorList>
            <person name="Zhu J."/>
            <person name="Jiang F."/>
            <person name="Wang X."/>
            <person name="Yang P."/>
            <person name="Bao Y."/>
            <person name="Zhao W."/>
            <person name="Wang W."/>
            <person name="Lu H."/>
            <person name="Wang Q."/>
            <person name="Cui N."/>
            <person name="Li J."/>
            <person name="Chen X."/>
            <person name="Luo L."/>
            <person name="Yu J."/>
            <person name="Kang L."/>
            <person name="Cui F."/>
        </authorList>
    </citation>
    <scope>NUCLEOTIDE SEQUENCE [LARGE SCALE GENOMIC DNA]</scope>
    <source>
        <strain evidence="2">Lst14</strain>
    </source>
</reference>
<feature type="compositionally biased region" description="Low complexity" evidence="1">
    <location>
        <begin position="97"/>
        <end position="108"/>
    </location>
</feature>
<keyword evidence="3" id="KW-1185">Reference proteome</keyword>
<evidence type="ECO:0000313" key="3">
    <source>
        <dbReference type="Proteomes" id="UP000291343"/>
    </source>
</evidence>
<sequence length="190" mass="20400">MLSMKAENKQKRSKRKAGNGGPEAADVVRENEKEDVENECGAASGEREREKTAALIVAAVGCGEEEKRKKVLEEANCSDQQLRLVEVRVEDCLRPKQQQQPLQPVQPQSTPPPVQPASPAEATPGEPPPSPTTHPPSPPKEPQRPPDPEQVKCDEVQDDAVRMEEGLPSSAAGGSLLLAMRADPAPGQVP</sequence>
<dbReference type="Proteomes" id="UP000291343">
    <property type="component" value="Unassembled WGS sequence"/>
</dbReference>
<proteinExistence type="predicted"/>
<feature type="region of interest" description="Disordered" evidence="1">
    <location>
        <begin position="95"/>
        <end position="190"/>
    </location>
</feature>